<dbReference type="STRING" id="1618342.UY40_C0006G0006"/>
<dbReference type="InterPro" id="IPR013185">
    <property type="entry name" value="Transl_elong_KOW-like"/>
</dbReference>
<dbReference type="SMART" id="SM01185">
    <property type="entry name" value="EFP"/>
    <property type="match status" value="1"/>
</dbReference>
<evidence type="ECO:0000256" key="7">
    <source>
        <dbReference type="HAMAP-Rule" id="MF_00141"/>
    </source>
</evidence>
<dbReference type="InterPro" id="IPR015365">
    <property type="entry name" value="Elong-fact-P_C"/>
</dbReference>
<dbReference type="FunFam" id="2.40.50.140:FF:000004">
    <property type="entry name" value="Elongation factor P"/>
    <property type="match status" value="1"/>
</dbReference>
<dbReference type="InterPro" id="IPR001059">
    <property type="entry name" value="Transl_elong_P/YeiP_cen"/>
</dbReference>
<evidence type="ECO:0000259" key="10">
    <source>
        <dbReference type="SMART" id="SM00841"/>
    </source>
</evidence>
<dbReference type="NCBIfam" id="NF001810">
    <property type="entry name" value="PRK00529.1"/>
    <property type="match status" value="1"/>
</dbReference>
<evidence type="ECO:0000256" key="8">
    <source>
        <dbReference type="NCBIfam" id="TIGR00038"/>
    </source>
</evidence>
<dbReference type="SMART" id="SM00841">
    <property type="entry name" value="Elong-fact-P_C"/>
    <property type="match status" value="1"/>
</dbReference>
<evidence type="ECO:0000259" key="11">
    <source>
        <dbReference type="SMART" id="SM01185"/>
    </source>
</evidence>
<comment type="similarity">
    <text evidence="3 7 9">Belongs to the elongation factor P family.</text>
</comment>
<dbReference type="InterPro" id="IPR013852">
    <property type="entry name" value="Transl_elong_P/YeiP_CS"/>
</dbReference>
<evidence type="ECO:0000256" key="3">
    <source>
        <dbReference type="ARBA" id="ARBA00009479"/>
    </source>
</evidence>
<dbReference type="InterPro" id="IPR020599">
    <property type="entry name" value="Transl_elong_fac_P/YeiP"/>
</dbReference>
<evidence type="ECO:0000256" key="4">
    <source>
        <dbReference type="ARBA" id="ARBA00022490"/>
    </source>
</evidence>
<evidence type="ECO:0000256" key="5">
    <source>
        <dbReference type="ARBA" id="ARBA00022768"/>
    </source>
</evidence>
<feature type="domain" description="Elongation factor P C-terminal" evidence="10">
    <location>
        <begin position="170"/>
        <end position="225"/>
    </location>
</feature>
<dbReference type="EMBL" id="LCPW01000006">
    <property type="protein sequence ID" value="KKW05912.1"/>
    <property type="molecule type" value="Genomic_DNA"/>
</dbReference>
<comment type="caution">
    <text evidence="12">The sequence shown here is derived from an EMBL/GenBank/DDBJ whole genome shotgun (WGS) entry which is preliminary data.</text>
</comment>
<dbReference type="InterPro" id="IPR008991">
    <property type="entry name" value="Translation_prot_SH3-like_sf"/>
</dbReference>
<reference evidence="12 13" key="1">
    <citation type="journal article" date="2015" name="Nature">
        <title>rRNA introns, odd ribosomes, and small enigmatic genomes across a large radiation of phyla.</title>
        <authorList>
            <person name="Brown C.T."/>
            <person name="Hug L.A."/>
            <person name="Thomas B.C."/>
            <person name="Sharon I."/>
            <person name="Castelle C.J."/>
            <person name="Singh A."/>
            <person name="Wilkins M.J."/>
            <person name="Williams K.H."/>
            <person name="Banfield J.F."/>
        </authorList>
    </citation>
    <scope>NUCLEOTIDE SEQUENCE [LARGE SCALE GENOMIC DNA]</scope>
</reference>
<evidence type="ECO:0000256" key="2">
    <source>
        <dbReference type="ARBA" id="ARBA00004815"/>
    </source>
</evidence>
<dbReference type="GO" id="GO:0043043">
    <property type="term" value="P:peptide biosynthetic process"/>
    <property type="evidence" value="ECO:0007669"/>
    <property type="project" value="InterPro"/>
</dbReference>
<dbReference type="InterPro" id="IPR012340">
    <property type="entry name" value="NA-bd_OB-fold"/>
</dbReference>
<comment type="pathway">
    <text evidence="2 7">Protein biosynthesis; polypeptide chain elongation.</text>
</comment>
<dbReference type="SUPFAM" id="SSF50104">
    <property type="entry name" value="Translation proteins SH3-like domain"/>
    <property type="match status" value="1"/>
</dbReference>
<protein>
    <recommendedName>
        <fullName evidence="7 8">Elongation factor P</fullName>
        <shortName evidence="7">EF-P</shortName>
    </recommendedName>
</protein>
<accession>A0A0G1XTJ2</accession>
<dbReference type="Pfam" id="PF09285">
    <property type="entry name" value="Elong-fact-P_C"/>
    <property type="match status" value="1"/>
</dbReference>
<keyword evidence="5 7" id="KW-0251">Elongation factor</keyword>
<dbReference type="GO" id="GO:0003746">
    <property type="term" value="F:translation elongation factor activity"/>
    <property type="evidence" value="ECO:0007669"/>
    <property type="project" value="UniProtKB-UniRule"/>
</dbReference>
<evidence type="ECO:0000256" key="1">
    <source>
        <dbReference type="ARBA" id="ARBA00004496"/>
    </source>
</evidence>
<dbReference type="HAMAP" id="MF_00141">
    <property type="entry name" value="EF_P"/>
    <property type="match status" value="1"/>
</dbReference>
<dbReference type="PANTHER" id="PTHR30053:SF14">
    <property type="entry name" value="TRANSLATION ELONGATION FACTOR KOW-LIKE DOMAIN-CONTAINING PROTEIN"/>
    <property type="match status" value="1"/>
</dbReference>
<dbReference type="AlphaFoldDB" id="A0A0G1XTJ2"/>
<dbReference type="NCBIfam" id="TIGR00038">
    <property type="entry name" value="efp"/>
    <property type="match status" value="1"/>
</dbReference>
<organism evidence="12 13">
    <name type="scientific">candidate division CPR1 bacterium GW2011_GWC1_49_13</name>
    <dbReference type="NCBI Taxonomy" id="1618342"/>
    <lineage>
        <taxon>Bacteria</taxon>
        <taxon>candidate division CPR1</taxon>
    </lineage>
</organism>
<proteinExistence type="inferred from homology"/>
<dbReference type="PROSITE" id="PS01275">
    <property type="entry name" value="EFP"/>
    <property type="match status" value="1"/>
</dbReference>
<comment type="subcellular location">
    <subcellularLocation>
        <location evidence="1 7">Cytoplasm</location>
    </subcellularLocation>
</comment>
<dbReference type="Proteomes" id="UP000034119">
    <property type="component" value="Unassembled WGS sequence"/>
</dbReference>
<dbReference type="FunFam" id="2.30.30.30:FF:000003">
    <property type="entry name" value="Elongation factor P"/>
    <property type="match status" value="1"/>
</dbReference>
<sequence>MRLPSLALEASASTIPPPRLTLNFTIRLLENLKTVADNGMAMLNVTELRKGAIFVEANRPYVVLEYQHVKVGRGNATIKVKVRDLKSGSIFEKGFNSGARVEEGEVTAKKAQYLYSDPQNLNFMDPTTFEQFTIPAKLGDWVKNFLKEGAEVMISLFENEPVSVNVPLKVDLKVVEAPPANRGDTRQGGYKEVILETGYKVSVPLFVKDGDILTVNTETGYYVGRA</sequence>
<dbReference type="Pfam" id="PF01132">
    <property type="entry name" value="EFP"/>
    <property type="match status" value="1"/>
</dbReference>
<keyword evidence="4 7" id="KW-0963">Cytoplasm</keyword>
<dbReference type="FunFam" id="2.40.50.140:FF:000009">
    <property type="entry name" value="Elongation factor P"/>
    <property type="match status" value="1"/>
</dbReference>
<evidence type="ECO:0000313" key="12">
    <source>
        <dbReference type="EMBL" id="KKW05912.1"/>
    </source>
</evidence>
<name>A0A0G1XTJ2_9BACT</name>
<dbReference type="PANTHER" id="PTHR30053">
    <property type="entry name" value="ELONGATION FACTOR P"/>
    <property type="match status" value="1"/>
</dbReference>
<dbReference type="Gene3D" id="2.30.30.30">
    <property type="match status" value="1"/>
</dbReference>
<feature type="domain" description="Translation elongation factor P/YeiP central" evidence="11">
    <location>
        <begin position="108"/>
        <end position="162"/>
    </location>
</feature>
<dbReference type="GO" id="GO:0005829">
    <property type="term" value="C:cytosol"/>
    <property type="evidence" value="ECO:0007669"/>
    <property type="project" value="UniProtKB-ARBA"/>
</dbReference>
<dbReference type="SUPFAM" id="SSF50249">
    <property type="entry name" value="Nucleic acid-binding proteins"/>
    <property type="match status" value="2"/>
</dbReference>
<comment type="function">
    <text evidence="7">Involved in peptide bond synthesis. Stimulates efficient translation and peptide-bond synthesis on native or reconstituted 70S ribosomes in vitro. Probably functions indirectly by altering the affinity of the ribosome for aminoacyl-tRNA, thus increasing their reactivity as acceptors for peptidyl transferase.</text>
</comment>
<evidence type="ECO:0000256" key="9">
    <source>
        <dbReference type="RuleBase" id="RU004389"/>
    </source>
</evidence>
<dbReference type="CDD" id="cd04470">
    <property type="entry name" value="S1_EF-P_repeat_1"/>
    <property type="match status" value="1"/>
</dbReference>
<dbReference type="InterPro" id="IPR014722">
    <property type="entry name" value="Rib_uL2_dom2"/>
</dbReference>
<dbReference type="InterPro" id="IPR011768">
    <property type="entry name" value="Transl_elongation_fac_P"/>
</dbReference>
<keyword evidence="6 7" id="KW-0648">Protein biosynthesis</keyword>
<dbReference type="Pfam" id="PF08207">
    <property type="entry name" value="EFP_N"/>
    <property type="match status" value="1"/>
</dbReference>
<dbReference type="CDD" id="cd05794">
    <property type="entry name" value="S1_EF-P_repeat_2"/>
    <property type="match status" value="1"/>
</dbReference>
<dbReference type="UniPathway" id="UPA00345"/>
<dbReference type="Gene3D" id="2.40.50.140">
    <property type="entry name" value="Nucleic acid-binding proteins"/>
    <property type="match status" value="2"/>
</dbReference>
<evidence type="ECO:0000256" key="6">
    <source>
        <dbReference type="ARBA" id="ARBA00022917"/>
    </source>
</evidence>
<dbReference type="PIRSF" id="PIRSF005901">
    <property type="entry name" value="EF-P"/>
    <property type="match status" value="1"/>
</dbReference>
<gene>
    <name evidence="7" type="primary">efp</name>
    <name evidence="12" type="ORF">UY40_C0006G0006</name>
</gene>
<evidence type="ECO:0000313" key="13">
    <source>
        <dbReference type="Proteomes" id="UP000034119"/>
    </source>
</evidence>